<keyword evidence="15 20" id="KW-0411">Iron-sulfur</keyword>
<dbReference type="EC" id="1.4.1.14" evidence="18"/>
<evidence type="ECO:0000256" key="1">
    <source>
        <dbReference type="ARBA" id="ARBA00001917"/>
    </source>
</evidence>
<evidence type="ECO:0000256" key="11">
    <source>
        <dbReference type="ARBA" id="ARBA00022827"/>
    </source>
</evidence>
<comment type="cofactor">
    <cofactor evidence="1">
        <name>FMN</name>
        <dbReference type="ChEBI" id="CHEBI:58210"/>
    </cofactor>
</comment>
<dbReference type="OrthoDB" id="4327079at2759"/>
<dbReference type="Gene3D" id="3.20.20.70">
    <property type="entry name" value="Aldolase class I"/>
    <property type="match status" value="2"/>
</dbReference>
<name>A0A2V0PHH4_9CHLO</name>
<dbReference type="SUPFAM" id="SSF51905">
    <property type="entry name" value="FAD/NAD(P)-binding domain"/>
    <property type="match status" value="1"/>
</dbReference>
<evidence type="ECO:0000256" key="6">
    <source>
        <dbReference type="ARBA" id="ARBA00009716"/>
    </source>
</evidence>
<evidence type="ECO:0000256" key="7">
    <source>
        <dbReference type="ARBA" id="ARBA00022605"/>
    </source>
</evidence>
<evidence type="ECO:0000256" key="17">
    <source>
        <dbReference type="ARBA" id="ARBA00023291"/>
    </source>
</evidence>
<feature type="binding site" evidence="20">
    <location>
        <position position="1132"/>
    </location>
    <ligand>
        <name>[3Fe-4S] cluster</name>
        <dbReference type="ChEBI" id="CHEBI:21137"/>
    </ligand>
</feature>
<dbReference type="InterPro" id="IPR036485">
    <property type="entry name" value="Glu_synth_asu_C_sf"/>
</dbReference>
<dbReference type="Gene3D" id="2.160.20.60">
    <property type="entry name" value="Glutamate synthase, alpha subunit, C-terminal domain"/>
    <property type="match status" value="2"/>
</dbReference>
<dbReference type="PRINTS" id="PR00419">
    <property type="entry name" value="ADXRDTASE"/>
</dbReference>
<dbReference type="NCBIfam" id="TIGR01317">
    <property type="entry name" value="GOGAT_sm_gam"/>
    <property type="match status" value="1"/>
</dbReference>
<dbReference type="InterPro" id="IPR006005">
    <property type="entry name" value="Glut_synth_ssu1"/>
</dbReference>
<dbReference type="FunFam" id="3.60.20.10:FF:000043">
    <property type="entry name" value="Glutamate synthase 1 [NADH] chloroplastic"/>
    <property type="match status" value="1"/>
</dbReference>
<dbReference type="CDD" id="cd00713">
    <property type="entry name" value="GltS"/>
    <property type="match status" value="1"/>
</dbReference>
<feature type="binding site" evidence="20">
    <location>
        <position position="1137"/>
    </location>
    <ligand>
        <name>[3Fe-4S] cluster</name>
        <dbReference type="ChEBI" id="CHEBI:21137"/>
    </ligand>
</feature>
<comment type="cofactor">
    <cofactor evidence="20">
        <name>[3Fe-4S] cluster</name>
        <dbReference type="ChEBI" id="CHEBI:21137"/>
    </cofactor>
    <text evidence="20">Binds 1 [3Fe-4S] cluster.</text>
</comment>
<dbReference type="UniPathway" id="UPA00634">
    <property type="reaction ID" value="UER00690"/>
</dbReference>
<evidence type="ECO:0000256" key="18">
    <source>
        <dbReference type="ARBA" id="ARBA00024383"/>
    </source>
</evidence>
<dbReference type="GO" id="GO:0005506">
    <property type="term" value="F:iron ion binding"/>
    <property type="evidence" value="ECO:0007669"/>
    <property type="project" value="InterPro"/>
</dbReference>
<keyword evidence="13" id="KW-0560">Oxidoreductase</keyword>
<evidence type="ECO:0000256" key="13">
    <source>
        <dbReference type="ARBA" id="ARBA00023002"/>
    </source>
</evidence>
<dbReference type="Gene3D" id="3.60.20.10">
    <property type="entry name" value="Glutamine Phosphoribosylpyrophosphate, subunit 1, domain 1"/>
    <property type="match status" value="1"/>
</dbReference>
<dbReference type="GO" id="GO:0097054">
    <property type="term" value="P:L-glutamate biosynthetic process"/>
    <property type="evidence" value="ECO:0007669"/>
    <property type="project" value="UniProtKB-UniPathway"/>
</dbReference>
<dbReference type="STRING" id="307507.A0A2V0PHH4"/>
<comment type="pathway">
    <text evidence="4">Nitrogen metabolism.</text>
</comment>
<dbReference type="SUPFAM" id="SSF56235">
    <property type="entry name" value="N-terminal nucleophile aminohydrolases (Ntn hydrolases)"/>
    <property type="match status" value="1"/>
</dbReference>
<feature type="binding site" evidence="20">
    <location>
        <position position="1126"/>
    </location>
    <ligand>
        <name>[3Fe-4S] cluster</name>
        <dbReference type="ChEBI" id="CHEBI:21137"/>
    </ligand>
</feature>
<evidence type="ECO:0000256" key="3">
    <source>
        <dbReference type="ARBA" id="ARBA00004802"/>
    </source>
</evidence>
<comment type="pathway">
    <text evidence="5">Amino-acid biosynthesis; L-glutamate biosynthesis via GLT pathway; L-glutamate from 2-oxoglutarate and L-glutamine (NAD(+) route): step 1/1.</text>
</comment>
<organism evidence="23 24">
    <name type="scientific">Raphidocelis subcapitata</name>
    <dbReference type="NCBI Taxonomy" id="307507"/>
    <lineage>
        <taxon>Eukaryota</taxon>
        <taxon>Viridiplantae</taxon>
        <taxon>Chlorophyta</taxon>
        <taxon>core chlorophytes</taxon>
        <taxon>Chlorophyceae</taxon>
        <taxon>CS clade</taxon>
        <taxon>Sphaeropleales</taxon>
        <taxon>Selenastraceae</taxon>
        <taxon>Raphidocelis</taxon>
    </lineage>
</organism>
<dbReference type="InterPro" id="IPR009051">
    <property type="entry name" value="Helical_ferredxn"/>
</dbReference>
<dbReference type="FunFam" id="1.10.1060.10:FF:000009">
    <property type="entry name" value="Glutamate synthase 1 [NADH] chloroplastic"/>
    <property type="match status" value="1"/>
</dbReference>
<dbReference type="Pfam" id="PF04898">
    <property type="entry name" value="Glu_syn_central"/>
    <property type="match status" value="1"/>
</dbReference>
<sequence>MPDTFFGTIMEAAGVRLPPVGEYAVGQVFLPQSEQQRDIAKRVMETVAAELGHEVLAWRSVPTDNRSLGASAVKVEPTIEQWFVSANGAKHRQLDAEAQLYVLRKMIEFEWSAAGLGYDDAYFCSLSSKTIIYKGQLTPAQVPVYFKDLQHPEFRSYMAIVHSRFSTNTFPSWGRAQPMRTMAHNGEINTLRGNRNWMRAREGVMACAGLGLDKETLDKMTPIVPTWQSDSGSMDGLLELLTRCGRDVAEVMMMLIPEAWQNNGLMDEARRDFYRYHASIMEPWDGPALVTFTDGRYLGATLDRNGLRPGRYYITSRGRVVMGSEVGVVDVPPSEIVQKGRLMPGNIFLVDFDEHRVVEDTELKARYAKARPYGEWVKAAVSLADVVAAVPPEQREMRLLALGAQGAANGNGAALPKENGKANGNGAAKTNGNGNGAVTGPASLELGPVMALLAPLKAFGYSREALEMVMAPMAKTGAEALGSMGNDAALTAMSRRPRQPYEYFKQLFAQVTNPAIDPFREAIVTSLRCFVGPEGDITVSLPSHARRLELEQPVLSIEECEALKQVSIDNWAAQVIYTTWPVSEGPAGMRAALDTICAQAEAAVDAGAAFLVLSDRTFGPDRCAVPPLLAVGAVHHRLTDAKKRSRVGLVVETAEAREVHQFATMLGYGADAICPYLAYEALFALQAAGKLPGDLSRDQIVSKYTKSIGVGLLKVMAKMGISTLASYKGAQIFEALGIADEVVAMCFKGTASRIGGVGFEQIARDALALHEAAYQGRDFSDDSLDAKNVPHAGDYHFRAAPSSEVHMNHPAAIAALQAAASENDPAAYKKFSDLNYQLSQQCTLRGLLRFKADGSVQPPVPIEEVEPAASIVKRFCTGAMSYGSISLEAHTTLALAMNTMGGKSNSGEGGENPRRLEPMPDGKRNPLRSAIKQVASGRFGVSAYYLTNADEIQIKIAQGAKPGEGGELPGKKVGGDIAATRNSTPGVGLISPPPHHDIYSIEDLAQLIYDLKSANPSARVSVKLVSENGVGVVASGVVKGHADHVLISGHDGGTGAAKWTSIKFAGLPWELGLAETHQTLVANDLRGRTVLQADGQMRTGRDTVVAALLGAEEFGFATAPLITMGCIMMRKCHTNTCPVGIATQDPELRAKFAGEPESVINYFFMVAEEMRQHMASMGFRTVDEMVGRADMLEPNAELLASSPKLSGLDLSKLLTPAATLRPRAAQRCVTKQDHGLSSGLDVHLIPHCRPALVDKGEEPEPVYVEMAVQNVHRAVGTTLSHEVTKRFGAPGLPDGTITVKLSGHAGQSLGAWLCRGITIELEGDANDYVGKGLSGGTIAVYPPKVSTFAPEDNIIVGNVALYGAISGSAFFRGIAAERFCVRNSGASAVVEGCGDHGCEYMTGLRLTGSEVARRILLNWERERRAFVKVYPKEYRRALAEAEAVNAAEAAQKELLAESGLAGVDAFEELKALASQASVAEPPKALQLPAKPLGDPALEKQRLLVQAREGLPVTGTPATSWEALRPKIVEAGSADKARGFLEYNRNPLGYRPPKERIQDWGEVLEGKATEARADQLHTQAARCMECGTPFCHQIESGCPLGNRIPEFNDLVHKGRWHEALDRLLQTNNFPEFTGRVCPAPCEGSCVLGINQDPVTIKTMELTIIDKAFEEGWMVPRPPKTRTGRSVAIVGSGPAGLAAADQLNHMGHEVTVYERADRIGGLMMYGVPNMKTDKVDVVQRRVDLMAAEVGGLGEVPAESLVSSHDAVVLAAGATKPRDLPVPGREFEGVHFAMEFLTANTKSLLDSGLKDGNYISAAGKSVVVIGGGDTGTDCIGTSVRHGATRVVNLELMPKPPSTRGDDNPWPQWPRIFRVDYGHAEAAHVYGSDPRRYGVMTKRFVGGPDGRVRGVEIVDVRMEDDPANPGRKRIAEVPNTSQLLEADLVLLAMGFLGPEEKLAQALGIDQDERSNFKATWGDFATTVPGVFAAGDCRRGQSLVVWAIREGRDAAAAVDRYLTRAKGPGDHLPASSVTGGVFDLRELPGGEVPRAQRPDAMPARR</sequence>
<keyword evidence="11" id="KW-0274">FAD</keyword>
<dbReference type="InParanoid" id="A0A2V0PHH4"/>
<dbReference type="InterPro" id="IPR036188">
    <property type="entry name" value="FAD/NAD-bd_sf"/>
</dbReference>
<feature type="compositionally biased region" description="Basic and acidic residues" evidence="21">
    <location>
        <begin position="911"/>
        <end position="924"/>
    </location>
</feature>
<dbReference type="CDD" id="cd02808">
    <property type="entry name" value="GltS_FMN"/>
    <property type="match status" value="1"/>
</dbReference>
<evidence type="ECO:0000256" key="5">
    <source>
        <dbReference type="ARBA" id="ARBA00004944"/>
    </source>
</evidence>
<gene>
    <name evidence="23" type="ORF">Rsub_11423</name>
</gene>
<dbReference type="GO" id="GO:0050660">
    <property type="term" value="F:flavin adenine dinucleotide binding"/>
    <property type="evidence" value="ECO:0007669"/>
    <property type="project" value="InterPro"/>
</dbReference>
<dbReference type="Pfam" id="PF01493">
    <property type="entry name" value="GXGXG"/>
    <property type="match status" value="1"/>
</dbReference>
<dbReference type="FunFam" id="3.50.50.60:FF:000022">
    <property type="entry name" value="Glutamate synthase [NADH], amyloplastic"/>
    <property type="match status" value="1"/>
</dbReference>
<dbReference type="EMBL" id="BDRX01000150">
    <property type="protein sequence ID" value="GBF99216.1"/>
    <property type="molecule type" value="Genomic_DNA"/>
</dbReference>
<dbReference type="Proteomes" id="UP000247498">
    <property type="component" value="Unassembled WGS sequence"/>
</dbReference>
<evidence type="ECO:0000256" key="8">
    <source>
        <dbReference type="ARBA" id="ARBA00022630"/>
    </source>
</evidence>
<reference evidence="23 24" key="1">
    <citation type="journal article" date="2018" name="Sci. Rep.">
        <title>Raphidocelis subcapitata (=Pseudokirchneriella subcapitata) provides an insight into genome evolution and environmental adaptations in the Sphaeropleales.</title>
        <authorList>
            <person name="Suzuki S."/>
            <person name="Yamaguchi H."/>
            <person name="Nakajima N."/>
            <person name="Kawachi M."/>
        </authorList>
    </citation>
    <scope>NUCLEOTIDE SEQUENCE [LARGE SCALE GENOMIC DNA]</scope>
    <source>
        <strain evidence="23 24">NIES-35</strain>
    </source>
</reference>
<dbReference type="UniPathway" id="UPA00045"/>
<proteinExistence type="inferred from homology"/>
<dbReference type="GO" id="GO:0051538">
    <property type="term" value="F:3 iron, 4 sulfur cluster binding"/>
    <property type="evidence" value="ECO:0007669"/>
    <property type="project" value="UniProtKB-KW"/>
</dbReference>
<dbReference type="Pfam" id="PF07992">
    <property type="entry name" value="Pyr_redox_2"/>
    <property type="match status" value="2"/>
</dbReference>
<dbReference type="InterPro" id="IPR029055">
    <property type="entry name" value="Ntn_hydrolases_N"/>
</dbReference>
<evidence type="ECO:0000256" key="21">
    <source>
        <dbReference type="SAM" id="MobiDB-lite"/>
    </source>
</evidence>
<dbReference type="PANTHER" id="PTHR43100:SF1">
    <property type="entry name" value="GLUTAMATE SYNTHASE [NADPH] SMALL CHAIN"/>
    <property type="match status" value="1"/>
</dbReference>
<dbReference type="Gene3D" id="3.50.50.60">
    <property type="entry name" value="FAD/NAD(P)-binding domain"/>
    <property type="match status" value="1"/>
</dbReference>
<dbReference type="InterPro" id="IPR002932">
    <property type="entry name" value="Glu_synthdom"/>
</dbReference>
<feature type="domain" description="Glutamine amidotransferase type-2" evidence="22">
    <location>
        <begin position="1"/>
        <end position="353"/>
    </location>
</feature>
<dbReference type="InterPro" id="IPR002489">
    <property type="entry name" value="Glu_synth_asu_C"/>
</dbReference>
<evidence type="ECO:0000256" key="4">
    <source>
        <dbReference type="ARBA" id="ARBA00004909"/>
    </source>
</evidence>
<dbReference type="NCBIfam" id="NF008730">
    <property type="entry name" value="PRK11750.1"/>
    <property type="match status" value="1"/>
</dbReference>
<dbReference type="FunFam" id="3.20.20.70:FF:000031">
    <property type="entry name" value="Glutamate synthase 1 [NADH]"/>
    <property type="match status" value="1"/>
</dbReference>
<keyword evidence="7" id="KW-0028">Amino-acid biosynthesis</keyword>
<dbReference type="InterPro" id="IPR028261">
    <property type="entry name" value="DPD_II"/>
</dbReference>
<evidence type="ECO:0000256" key="14">
    <source>
        <dbReference type="ARBA" id="ARBA00023004"/>
    </source>
</evidence>
<keyword evidence="10" id="KW-0479">Metal-binding</keyword>
<evidence type="ECO:0000256" key="16">
    <source>
        <dbReference type="ARBA" id="ARBA00023164"/>
    </source>
</evidence>
<dbReference type="InterPro" id="IPR013785">
    <property type="entry name" value="Aldolase_TIM"/>
</dbReference>
<evidence type="ECO:0000313" key="24">
    <source>
        <dbReference type="Proteomes" id="UP000247498"/>
    </source>
</evidence>
<evidence type="ECO:0000256" key="2">
    <source>
        <dbReference type="ARBA" id="ARBA00001974"/>
    </source>
</evidence>
<evidence type="ECO:0000256" key="15">
    <source>
        <dbReference type="ARBA" id="ARBA00023014"/>
    </source>
</evidence>
<keyword evidence="12" id="KW-0315">Glutamine amidotransferase</keyword>
<dbReference type="InterPro" id="IPR023753">
    <property type="entry name" value="FAD/NAD-binding_dom"/>
</dbReference>
<evidence type="ECO:0000256" key="20">
    <source>
        <dbReference type="PIRSR" id="PIRSR000187-2"/>
    </source>
</evidence>
<dbReference type="Pfam" id="PF00310">
    <property type="entry name" value="GATase_2"/>
    <property type="match status" value="1"/>
</dbReference>
<dbReference type="InterPro" id="IPR006982">
    <property type="entry name" value="Glu_synth_centr_N"/>
</dbReference>
<accession>A0A2V0PHH4</accession>
<dbReference type="FunFam" id="3.20.20.70:FF:000017">
    <property type="entry name" value="Glutamate synthase [NADH], amyloplastic"/>
    <property type="match status" value="1"/>
</dbReference>
<dbReference type="Pfam" id="PF01645">
    <property type="entry name" value="Glu_synthase"/>
    <property type="match status" value="1"/>
</dbReference>
<dbReference type="InterPro" id="IPR017932">
    <property type="entry name" value="GATase_2_dom"/>
</dbReference>
<dbReference type="PIRSF" id="PIRSF000187">
    <property type="entry name" value="GOGAT"/>
    <property type="match status" value="1"/>
</dbReference>
<dbReference type="GO" id="GO:0010181">
    <property type="term" value="F:FMN binding"/>
    <property type="evidence" value="ECO:0007669"/>
    <property type="project" value="InterPro"/>
</dbReference>
<dbReference type="SUPFAM" id="SSF46548">
    <property type="entry name" value="alpha-helical ferredoxin"/>
    <property type="match status" value="1"/>
</dbReference>
<dbReference type="SUPFAM" id="SSF69336">
    <property type="entry name" value="Alpha subunit of glutamate synthase, C-terminal domain"/>
    <property type="match status" value="1"/>
</dbReference>
<comment type="similarity">
    <text evidence="6">Belongs to the glutamate synthase family.</text>
</comment>
<dbReference type="Pfam" id="PF14691">
    <property type="entry name" value="Fer4_20"/>
    <property type="match status" value="1"/>
</dbReference>
<keyword evidence="17 20" id="KW-0003">3Fe-4S</keyword>
<keyword evidence="16" id="KW-0314">Glutamate biosynthesis</keyword>
<evidence type="ECO:0000256" key="19">
    <source>
        <dbReference type="ARBA" id="ARBA00048867"/>
    </source>
</evidence>
<dbReference type="PANTHER" id="PTHR43100">
    <property type="entry name" value="GLUTAMATE SYNTHASE [NADPH] SMALL CHAIN"/>
    <property type="match status" value="1"/>
</dbReference>
<dbReference type="GO" id="GO:0016639">
    <property type="term" value="F:oxidoreductase activity, acting on the CH-NH2 group of donors, NAD or NADP as acceptor"/>
    <property type="evidence" value="ECO:0007669"/>
    <property type="project" value="InterPro"/>
</dbReference>
<feature type="region of interest" description="Disordered" evidence="21">
    <location>
        <begin position="901"/>
        <end position="925"/>
    </location>
</feature>
<keyword evidence="8" id="KW-0285">Flavoprotein</keyword>
<evidence type="ECO:0000313" key="23">
    <source>
        <dbReference type="EMBL" id="GBF99216.1"/>
    </source>
</evidence>
<dbReference type="Gene3D" id="1.10.1060.10">
    <property type="entry name" value="Alpha-helical ferredoxin"/>
    <property type="match status" value="1"/>
</dbReference>
<keyword evidence="9" id="KW-0288">FMN</keyword>
<evidence type="ECO:0000256" key="9">
    <source>
        <dbReference type="ARBA" id="ARBA00022643"/>
    </source>
</evidence>
<comment type="caution">
    <text evidence="23">The sequence shown here is derived from an EMBL/GenBank/DDBJ whole genome shotgun (WGS) entry which is preliminary data.</text>
</comment>
<dbReference type="InterPro" id="IPR012220">
    <property type="entry name" value="Glu_synth_euk"/>
</dbReference>
<dbReference type="GO" id="GO:0016040">
    <property type="term" value="F:glutamate synthase (NADH) activity"/>
    <property type="evidence" value="ECO:0007669"/>
    <property type="project" value="UniProtKB-EC"/>
</dbReference>
<dbReference type="PROSITE" id="PS51278">
    <property type="entry name" value="GATASE_TYPE_2"/>
    <property type="match status" value="1"/>
</dbReference>
<evidence type="ECO:0000256" key="10">
    <source>
        <dbReference type="ARBA" id="ARBA00022723"/>
    </source>
</evidence>
<comment type="catalytic activity">
    <reaction evidence="19">
        <text>2 L-glutamate + NAD(+) = L-glutamine + 2-oxoglutarate + NADH + H(+)</text>
        <dbReference type="Rhea" id="RHEA:13753"/>
        <dbReference type="ChEBI" id="CHEBI:15378"/>
        <dbReference type="ChEBI" id="CHEBI:16810"/>
        <dbReference type="ChEBI" id="CHEBI:29985"/>
        <dbReference type="ChEBI" id="CHEBI:57540"/>
        <dbReference type="ChEBI" id="CHEBI:57945"/>
        <dbReference type="ChEBI" id="CHEBI:58359"/>
        <dbReference type="EC" id="1.4.1.14"/>
    </reaction>
</comment>
<keyword evidence="14" id="KW-0408">Iron</keyword>
<keyword evidence="24" id="KW-1185">Reference proteome</keyword>
<dbReference type="Gene3D" id="3.40.50.720">
    <property type="entry name" value="NAD(P)-binding Rossmann-like Domain"/>
    <property type="match status" value="1"/>
</dbReference>
<evidence type="ECO:0000256" key="12">
    <source>
        <dbReference type="ARBA" id="ARBA00022962"/>
    </source>
</evidence>
<evidence type="ECO:0000259" key="22">
    <source>
        <dbReference type="PROSITE" id="PS51278"/>
    </source>
</evidence>
<comment type="pathway">
    <text evidence="3">Energy metabolism; nitrogen metabolism.</text>
</comment>
<comment type="cofactor">
    <cofactor evidence="2">
        <name>FAD</name>
        <dbReference type="ChEBI" id="CHEBI:57692"/>
    </cofactor>
</comment>
<dbReference type="FunCoup" id="A0A2V0PHH4">
    <property type="interactions" value="1049"/>
</dbReference>
<dbReference type="InterPro" id="IPR051394">
    <property type="entry name" value="Glutamate_Synthase"/>
</dbReference>
<protein>
    <recommendedName>
        <fullName evidence="18">glutamate synthase (NADH)</fullName>
        <ecNumber evidence="18">1.4.1.14</ecNumber>
    </recommendedName>
</protein>
<dbReference type="SUPFAM" id="SSF51395">
    <property type="entry name" value="FMN-linked oxidoreductases"/>
    <property type="match status" value="1"/>
</dbReference>